<evidence type="ECO:0000313" key="5">
    <source>
        <dbReference type="EMBL" id="EPS69920.1"/>
    </source>
</evidence>
<dbReference type="Pfam" id="PF13041">
    <property type="entry name" value="PPR_2"/>
    <property type="match status" value="3"/>
</dbReference>
<proteinExistence type="inferred from homology"/>
<dbReference type="Proteomes" id="UP000015453">
    <property type="component" value="Unassembled WGS sequence"/>
</dbReference>
<dbReference type="GO" id="GO:0003723">
    <property type="term" value="F:RNA binding"/>
    <property type="evidence" value="ECO:0007669"/>
    <property type="project" value="InterPro"/>
</dbReference>
<name>S8CSV6_9LAMI</name>
<dbReference type="InterPro" id="IPR046848">
    <property type="entry name" value="E_motif"/>
</dbReference>
<evidence type="ECO:0000259" key="4">
    <source>
        <dbReference type="Pfam" id="PF14432"/>
    </source>
</evidence>
<sequence length="566" mass="62541">YGKLFKMCTVLGKLEEGRMVHSHFLASRFRSSPVVQNTVINMYAKAGNLELARKVFDEMIDRDMVSYTMLVAGFSQINEFRKALEVYGDMIREGLHPNEFSFGSALKSAGGLKSDDAGRSLHGSCIKYGHDFNVYVGSALVDMYARCTRMEDAEKTFDGLKNRNEACWNSLIAAYAREGDAPNALKLFSEMKRSGLEPTHYTYSSIFSACAECGSLEQGKWAHADMLKSGVESAAFVGNTLVAMYGRGGSVEDAEKVFRRLAWKDVVSWNSMLTACTQHGLGREAVGLFEEMRGGGFRPDGVTFLCVVAACSHAGLVEEGLRYAEEMEVGYGYRPSAAHYAAAVDLLGRSGELERAERCIREMKVEPTAGVWKALLGACRVHGDAEMAAYAAERVFRLDPLDAGPRVLLANAYAAAGRPGDAGRVRAAMKRSGVRKEPGCSWVELANAVHVFVAGDYSHPLGEEIRRKWEELREGCRRFGYAAAAAEEGNDRVRRRRHSEKLALAFSLISTAAGVPIVIKKNMRVCGDCHTAFKFVSRLVGREIVLRDINRFHRFGHGRCNCNDFW</sequence>
<comment type="caution">
    <text evidence="5">The sequence shown here is derived from an EMBL/GenBank/DDBJ whole genome shotgun (WGS) entry which is preliminary data.</text>
</comment>
<dbReference type="InterPro" id="IPR046960">
    <property type="entry name" value="PPR_At4g14850-like_plant"/>
</dbReference>
<feature type="non-terminal residue" evidence="5">
    <location>
        <position position="1"/>
    </location>
</feature>
<evidence type="ECO:0000313" key="6">
    <source>
        <dbReference type="Proteomes" id="UP000015453"/>
    </source>
</evidence>
<dbReference type="Pfam" id="PF20431">
    <property type="entry name" value="E_motif"/>
    <property type="match status" value="1"/>
</dbReference>
<keyword evidence="6" id="KW-1185">Reference proteome</keyword>
<keyword evidence="2" id="KW-0677">Repeat</keyword>
<reference evidence="5 6" key="1">
    <citation type="journal article" date="2013" name="BMC Genomics">
        <title>The miniature genome of a carnivorous plant Genlisea aurea contains a low number of genes and short non-coding sequences.</title>
        <authorList>
            <person name="Leushkin E.V."/>
            <person name="Sutormin R.A."/>
            <person name="Nabieva E.R."/>
            <person name="Penin A.A."/>
            <person name="Kondrashov A.S."/>
            <person name="Logacheva M.D."/>
        </authorList>
    </citation>
    <scope>NUCLEOTIDE SEQUENCE [LARGE SCALE GENOMIC DNA]</scope>
</reference>
<dbReference type="Pfam" id="PF01535">
    <property type="entry name" value="PPR"/>
    <property type="match status" value="2"/>
</dbReference>
<comment type="similarity">
    <text evidence="1">Belongs to the PPR family. PCMP-H subfamily.</text>
</comment>
<dbReference type="EMBL" id="AUSU01001899">
    <property type="protein sequence ID" value="EPS69920.1"/>
    <property type="molecule type" value="Genomic_DNA"/>
</dbReference>
<dbReference type="PANTHER" id="PTHR47926">
    <property type="entry name" value="PENTATRICOPEPTIDE REPEAT-CONTAINING PROTEIN"/>
    <property type="match status" value="1"/>
</dbReference>
<evidence type="ECO:0000256" key="2">
    <source>
        <dbReference type="ARBA" id="ARBA00022737"/>
    </source>
</evidence>
<feature type="repeat" description="PPR" evidence="3">
    <location>
        <begin position="32"/>
        <end position="62"/>
    </location>
</feature>
<evidence type="ECO:0000256" key="3">
    <source>
        <dbReference type="PROSITE-ProRule" id="PRU00708"/>
    </source>
</evidence>
<evidence type="ECO:0000256" key="1">
    <source>
        <dbReference type="ARBA" id="ARBA00006643"/>
    </source>
</evidence>
<dbReference type="InterPro" id="IPR011990">
    <property type="entry name" value="TPR-like_helical_dom_sf"/>
</dbReference>
<dbReference type="PROSITE" id="PS51375">
    <property type="entry name" value="PPR"/>
    <property type="match status" value="5"/>
</dbReference>
<organism evidence="5 6">
    <name type="scientific">Genlisea aurea</name>
    <dbReference type="NCBI Taxonomy" id="192259"/>
    <lineage>
        <taxon>Eukaryota</taxon>
        <taxon>Viridiplantae</taxon>
        <taxon>Streptophyta</taxon>
        <taxon>Embryophyta</taxon>
        <taxon>Tracheophyta</taxon>
        <taxon>Spermatophyta</taxon>
        <taxon>Magnoliopsida</taxon>
        <taxon>eudicotyledons</taxon>
        <taxon>Gunneridae</taxon>
        <taxon>Pentapetalae</taxon>
        <taxon>asterids</taxon>
        <taxon>lamiids</taxon>
        <taxon>Lamiales</taxon>
        <taxon>Lentibulariaceae</taxon>
        <taxon>Genlisea</taxon>
    </lineage>
</organism>
<dbReference type="NCBIfam" id="TIGR00756">
    <property type="entry name" value="PPR"/>
    <property type="match status" value="4"/>
</dbReference>
<protein>
    <recommendedName>
        <fullName evidence="4">DYW domain-containing protein</fullName>
    </recommendedName>
</protein>
<dbReference type="InterPro" id="IPR032867">
    <property type="entry name" value="DYW_dom"/>
</dbReference>
<dbReference type="SUPFAM" id="SSF48452">
    <property type="entry name" value="TPR-like"/>
    <property type="match status" value="1"/>
</dbReference>
<feature type="repeat" description="PPR" evidence="3">
    <location>
        <begin position="265"/>
        <end position="299"/>
    </location>
</feature>
<accession>S8CSV6</accession>
<dbReference type="GO" id="GO:0008270">
    <property type="term" value="F:zinc ion binding"/>
    <property type="evidence" value="ECO:0007669"/>
    <property type="project" value="InterPro"/>
</dbReference>
<feature type="repeat" description="PPR" evidence="3">
    <location>
        <begin position="199"/>
        <end position="233"/>
    </location>
</feature>
<dbReference type="InterPro" id="IPR002885">
    <property type="entry name" value="PPR_rpt"/>
</dbReference>
<feature type="repeat" description="PPR" evidence="3">
    <location>
        <begin position="63"/>
        <end position="97"/>
    </location>
</feature>
<dbReference type="PANTHER" id="PTHR47926:SF502">
    <property type="entry name" value="SELENIUM BINDING PROTEIN"/>
    <property type="match status" value="1"/>
</dbReference>
<feature type="repeat" description="PPR" evidence="3">
    <location>
        <begin position="164"/>
        <end position="198"/>
    </location>
</feature>
<dbReference type="FunFam" id="1.25.40.10:FF:000158">
    <property type="entry name" value="pentatricopeptide repeat-containing protein At2g33680"/>
    <property type="match status" value="1"/>
</dbReference>
<gene>
    <name evidence="5" type="ORF">M569_04841</name>
</gene>
<dbReference type="Gene3D" id="1.25.40.10">
    <property type="entry name" value="Tetratricopeptide repeat domain"/>
    <property type="match status" value="3"/>
</dbReference>
<dbReference type="GO" id="GO:0009451">
    <property type="term" value="P:RNA modification"/>
    <property type="evidence" value="ECO:0007669"/>
    <property type="project" value="InterPro"/>
</dbReference>
<dbReference type="AlphaFoldDB" id="S8CSV6"/>
<dbReference type="OrthoDB" id="185373at2759"/>
<feature type="domain" description="DYW" evidence="4">
    <location>
        <begin position="492"/>
        <end position="566"/>
    </location>
</feature>
<dbReference type="GO" id="GO:0099402">
    <property type="term" value="P:plant organ development"/>
    <property type="evidence" value="ECO:0007669"/>
    <property type="project" value="UniProtKB-ARBA"/>
</dbReference>
<dbReference type="FunFam" id="1.25.40.10:FF:000343">
    <property type="entry name" value="Pentatricopeptide repeat-containing protein At3g58590"/>
    <property type="match status" value="1"/>
</dbReference>
<dbReference type="Pfam" id="PF14432">
    <property type="entry name" value="DYW_deaminase"/>
    <property type="match status" value="1"/>
</dbReference>